<dbReference type="Pfam" id="PF03439">
    <property type="entry name" value="Spt5-NGN"/>
    <property type="match status" value="1"/>
</dbReference>
<dbReference type="Pfam" id="PF23042">
    <property type="entry name" value="KOW1_SPT5"/>
    <property type="match status" value="1"/>
</dbReference>
<feature type="region of interest" description="Disordered" evidence="13">
    <location>
        <begin position="1"/>
        <end position="40"/>
    </location>
</feature>
<dbReference type="InterPro" id="IPR008991">
    <property type="entry name" value="Translation_prot_SH3-like_sf"/>
</dbReference>
<dbReference type="InterPro" id="IPR041973">
    <property type="entry name" value="KOW_Spt5_1"/>
</dbReference>
<dbReference type="CDD" id="cd06085">
    <property type="entry name" value="KOW_Spt5_5"/>
    <property type="match status" value="1"/>
</dbReference>
<keyword evidence="9" id="KW-0010">Activator</keyword>
<dbReference type="InterPro" id="IPR041978">
    <property type="entry name" value="KOW_Spt5_5"/>
</dbReference>
<dbReference type="AlphaFoldDB" id="A0A443SDX9"/>
<evidence type="ECO:0000256" key="11">
    <source>
        <dbReference type="ARBA" id="ARBA00023242"/>
    </source>
</evidence>
<dbReference type="CDD" id="cd06084">
    <property type="entry name" value="KOW_Spt5_4"/>
    <property type="match status" value="1"/>
</dbReference>
<organism evidence="16 17">
    <name type="scientific">Leptotrombidium deliense</name>
    <dbReference type="NCBI Taxonomy" id="299467"/>
    <lineage>
        <taxon>Eukaryota</taxon>
        <taxon>Metazoa</taxon>
        <taxon>Ecdysozoa</taxon>
        <taxon>Arthropoda</taxon>
        <taxon>Chelicerata</taxon>
        <taxon>Arachnida</taxon>
        <taxon>Acari</taxon>
        <taxon>Acariformes</taxon>
        <taxon>Trombidiformes</taxon>
        <taxon>Prostigmata</taxon>
        <taxon>Anystina</taxon>
        <taxon>Parasitengona</taxon>
        <taxon>Trombiculoidea</taxon>
        <taxon>Trombiculidae</taxon>
        <taxon>Leptotrombidium</taxon>
    </lineage>
</organism>
<dbReference type="STRING" id="299467.A0A443SDX9"/>
<dbReference type="InterPro" id="IPR022581">
    <property type="entry name" value="Spt5_N"/>
</dbReference>
<evidence type="ECO:0000256" key="6">
    <source>
        <dbReference type="ARBA" id="ARBA00022553"/>
    </source>
</evidence>
<keyword evidence="7" id="KW-0677">Repeat</keyword>
<dbReference type="Pfam" id="PF23290">
    <property type="entry name" value="KOW5_SPT5"/>
    <property type="match status" value="1"/>
</dbReference>
<dbReference type="GO" id="GO:0032044">
    <property type="term" value="C:DSIF complex"/>
    <property type="evidence" value="ECO:0007669"/>
    <property type="project" value="TreeGrafter"/>
</dbReference>
<dbReference type="PANTHER" id="PTHR11125">
    <property type="entry name" value="SUPPRESSOR OF TY 5"/>
    <property type="match status" value="1"/>
</dbReference>
<feature type="compositionally biased region" description="Basic and acidic residues" evidence="13">
    <location>
        <begin position="25"/>
        <end position="40"/>
    </location>
</feature>
<feature type="domain" description="KOW" evidence="15">
    <location>
        <begin position="339"/>
        <end position="366"/>
    </location>
</feature>
<dbReference type="InterPro" id="IPR014722">
    <property type="entry name" value="Rib_uL2_dom2"/>
</dbReference>
<dbReference type="CDD" id="cd06082">
    <property type="entry name" value="KOW_Spt5_2"/>
    <property type="match status" value="1"/>
</dbReference>
<dbReference type="CDD" id="cd09888">
    <property type="entry name" value="NGN_Euk"/>
    <property type="match status" value="1"/>
</dbReference>
<dbReference type="PANTHER" id="PTHR11125:SF7">
    <property type="entry name" value="TRANSCRIPTION ELONGATION FACTOR SPT5"/>
    <property type="match status" value="1"/>
</dbReference>
<dbReference type="SMART" id="SM00739">
    <property type="entry name" value="KOW"/>
    <property type="match status" value="5"/>
</dbReference>
<comment type="subcellular location">
    <subcellularLocation>
        <location evidence="1">Nucleus</location>
    </subcellularLocation>
</comment>
<sequence>FIIDEAEVDEDIEEDEEWEEGAEDIIDRNKHQDDSSARELDSHRRLQLMWTSKKEDEIEEYYKRKYAEASLAERSIYEDGELTDDITQQALMPGVKDPNLWMVKCKMGEEKNTVLQLMRKFIAYSSTEEPLLIKSVIAPEGIKGYIYIEAYKQTHVKQAINGIGNLRLGQWKQTMVPISEMTDVLKVTKEMAPIKPGQWVRLRRGIYKDDLAQVDYVDSAQNQVHLKLIPRIDYTKKRGALRTAESDASAKRKKTKRPAAKLFDIDAVRAIGGEVTNDGDFMIFESNRYRRGFLFKNFLNNAVVSEGVKPTLSELEKFEEHPEGVEINENTVTDEKSHGFSPGDNVEVCEGELMHLQGKVVTIDGSKITIIPKHEDLKDPLEFQAHELRKYFKVGDHVKVIAGRYEGDTGLIVRVEETYIVLFSDLTMHEIKVLPKDLQLCSDMATGVDSLGQYQWGDLVQLDPQTVGVIVRLEKENFQILNMHGTLVHVKHQAVSKRRDSRRAVSLDTDQNQLQVRDHVKVMDGKQSGLQAEIKHIYRNYAFLYSKMYLENGGIFVCKTRDLQLCGVSRPMSSTGALSTMNPYMSPRLSSPMHPSQGGGNRGGPQKGGRDRSDIELIGKTIKIIKGHYKGYIGVVKDAIGATARVELHASCQTITVDKSRLEVVEGAGGRTGSTSTY</sequence>
<keyword evidence="11" id="KW-0539">Nucleus</keyword>
<dbReference type="InterPro" id="IPR057936">
    <property type="entry name" value="KOWx_Spt5"/>
</dbReference>
<dbReference type="InterPro" id="IPR041977">
    <property type="entry name" value="KOW_Spt5_4"/>
</dbReference>
<evidence type="ECO:0000256" key="4">
    <source>
        <dbReference type="ARBA" id="ARBA00021370"/>
    </source>
</evidence>
<dbReference type="InterPro" id="IPR005824">
    <property type="entry name" value="KOW"/>
</dbReference>
<keyword evidence="10" id="KW-0804">Transcription</keyword>
<dbReference type="Pfam" id="PF23284">
    <property type="entry name" value="KOW2_Spt5"/>
    <property type="match status" value="1"/>
</dbReference>
<feature type="non-terminal residue" evidence="16">
    <location>
        <position position="1"/>
    </location>
</feature>
<reference evidence="16 17" key="1">
    <citation type="journal article" date="2018" name="Gigascience">
        <title>Genomes of trombidid mites reveal novel predicted allergens and laterally-transferred genes associated with secondary metabolism.</title>
        <authorList>
            <person name="Dong X."/>
            <person name="Chaisiri K."/>
            <person name="Xia D."/>
            <person name="Armstrong S.D."/>
            <person name="Fang Y."/>
            <person name="Donnelly M.J."/>
            <person name="Kadowaki T."/>
            <person name="McGarry J.W."/>
            <person name="Darby A.C."/>
            <person name="Makepeace B.L."/>
        </authorList>
    </citation>
    <scope>NUCLEOTIDE SEQUENCE [LARGE SCALE GENOMIC DNA]</scope>
    <source>
        <strain evidence="16">UoL-UT</strain>
    </source>
</reference>
<dbReference type="InterPro" id="IPR039659">
    <property type="entry name" value="SPT5"/>
</dbReference>
<feature type="domain" description="KOW" evidence="15">
    <location>
        <begin position="615"/>
        <end position="642"/>
    </location>
</feature>
<keyword evidence="6" id="KW-0597">Phosphoprotein</keyword>
<evidence type="ECO:0000256" key="8">
    <source>
        <dbReference type="ARBA" id="ARBA00023015"/>
    </source>
</evidence>
<dbReference type="CDD" id="cd06083">
    <property type="entry name" value="KOW_Spt5_3"/>
    <property type="match status" value="1"/>
</dbReference>
<dbReference type="Gene3D" id="3.30.70.940">
    <property type="entry name" value="NusG, N-terminal domain"/>
    <property type="match status" value="1"/>
</dbReference>
<evidence type="ECO:0000256" key="13">
    <source>
        <dbReference type="SAM" id="MobiDB-lite"/>
    </source>
</evidence>
<dbReference type="FunFam" id="2.30.30.30:FF:000016">
    <property type="entry name" value="Transcription elongation factor SPT5"/>
    <property type="match status" value="1"/>
</dbReference>
<feature type="non-terminal residue" evidence="16">
    <location>
        <position position="678"/>
    </location>
</feature>
<evidence type="ECO:0000313" key="17">
    <source>
        <dbReference type="Proteomes" id="UP000288716"/>
    </source>
</evidence>
<evidence type="ECO:0000256" key="7">
    <source>
        <dbReference type="ARBA" id="ARBA00022737"/>
    </source>
</evidence>
<dbReference type="Pfam" id="PF23291">
    <property type="entry name" value="KOW4_SPT5"/>
    <property type="match status" value="1"/>
</dbReference>
<dbReference type="GO" id="GO:0006368">
    <property type="term" value="P:transcription elongation by RNA polymerase II"/>
    <property type="evidence" value="ECO:0007669"/>
    <property type="project" value="TreeGrafter"/>
</dbReference>
<feature type="compositionally biased region" description="Gly residues" evidence="13">
    <location>
        <begin position="597"/>
        <end position="607"/>
    </location>
</feature>
<feature type="domain" description="KOW" evidence="15">
    <location>
        <begin position="193"/>
        <end position="220"/>
    </location>
</feature>
<evidence type="ECO:0000256" key="10">
    <source>
        <dbReference type="ARBA" id="ARBA00023163"/>
    </source>
</evidence>
<feature type="compositionally biased region" description="Acidic residues" evidence="13">
    <location>
        <begin position="1"/>
        <end position="24"/>
    </location>
</feature>
<dbReference type="InterPro" id="IPR039385">
    <property type="entry name" value="NGN_Euk"/>
</dbReference>
<dbReference type="InterPro" id="IPR041975">
    <property type="entry name" value="KOW_Spt5_2"/>
</dbReference>
<dbReference type="InterPro" id="IPR006645">
    <property type="entry name" value="NGN-like_dom"/>
</dbReference>
<evidence type="ECO:0000256" key="1">
    <source>
        <dbReference type="ARBA" id="ARBA00004123"/>
    </source>
</evidence>
<evidence type="ECO:0000256" key="12">
    <source>
        <dbReference type="ARBA" id="ARBA00029645"/>
    </source>
</evidence>
<gene>
    <name evidence="16" type="ORF">B4U80_02756</name>
</gene>
<dbReference type="GO" id="GO:0003746">
    <property type="term" value="F:translation elongation factor activity"/>
    <property type="evidence" value="ECO:0007669"/>
    <property type="project" value="UniProtKB-KW"/>
</dbReference>
<dbReference type="Gene3D" id="2.30.30.30">
    <property type="match status" value="3"/>
</dbReference>
<dbReference type="Pfam" id="PF23037">
    <property type="entry name" value="KOWx_SPT5"/>
    <property type="match status" value="1"/>
</dbReference>
<dbReference type="EMBL" id="NCKV01003434">
    <property type="protein sequence ID" value="RWS25724.1"/>
    <property type="molecule type" value="Genomic_DNA"/>
</dbReference>
<dbReference type="SMART" id="SM00738">
    <property type="entry name" value="NGN"/>
    <property type="match status" value="1"/>
</dbReference>
<dbReference type="GO" id="GO:0032784">
    <property type="term" value="P:regulation of DNA-templated transcription elongation"/>
    <property type="evidence" value="ECO:0007669"/>
    <property type="project" value="InterPro"/>
</dbReference>
<dbReference type="GO" id="GO:0006357">
    <property type="term" value="P:regulation of transcription by RNA polymerase II"/>
    <property type="evidence" value="ECO:0007669"/>
    <property type="project" value="InterPro"/>
</dbReference>
<evidence type="ECO:0000256" key="2">
    <source>
        <dbReference type="ARBA" id="ARBA00006956"/>
    </source>
</evidence>
<feature type="domain" description="KOW" evidence="15">
    <location>
        <begin position="391"/>
        <end position="418"/>
    </location>
</feature>
<dbReference type="FunFam" id="3.30.70.940:FF:000003">
    <property type="entry name" value="Transcription elongation factor SPT5"/>
    <property type="match status" value="1"/>
</dbReference>
<evidence type="ECO:0000259" key="15">
    <source>
        <dbReference type="SMART" id="SM00739"/>
    </source>
</evidence>
<dbReference type="InterPro" id="IPR041976">
    <property type="entry name" value="KOW_Spt5_3"/>
</dbReference>
<feature type="domain" description="NusG-like N-terminal" evidence="14">
    <location>
        <begin position="97"/>
        <end position="188"/>
    </location>
</feature>
<dbReference type="Pfam" id="PF00467">
    <property type="entry name" value="KOW"/>
    <property type="match status" value="1"/>
</dbReference>
<comment type="similarity">
    <text evidence="2">Belongs to the SPT5 family.</text>
</comment>
<evidence type="ECO:0000313" key="16">
    <source>
        <dbReference type="EMBL" id="RWS25724.1"/>
    </source>
</evidence>
<dbReference type="Pfam" id="PF11942">
    <property type="entry name" value="Spt5_N"/>
    <property type="match status" value="1"/>
</dbReference>
<comment type="caution">
    <text evidence="16">The sequence shown here is derived from an EMBL/GenBank/DDBJ whole genome shotgun (WGS) entry which is preliminary data.</text>
</comment>
<evidence type="ECO:0000256" key="9">
    <source>
        <dbReference type="ARBA" id="ARBA00023159"/>
    </source>
</evidence>
<feature type="domain" description="KOW" evidence="15">
    <location>
        <begin position="513"/>
        <end position="540"/>
    </location>
</feature>
<dbReference type="FunFam" id="2.30.30.30:FF:000013">
    <property type="entry name" value="Transcription elongation factor SPT5"/>
    <property type="match status" value="1"/>
</dbReference>
<dbReference type="VEuPathDB" id="VectorBase:LDEU006315"/>
<dbReference type="GO" id="GO:0003729">
    <property type="term" value="F:mRNA binding"/>
    <property type="evidence" value="ECO:0007669"/>
    <property type="project" value="TreeGrafter"/>
</dbReference>
<keyword evidence="16" id="KW-0251">Elongation factor</keyword>
<accession>A0A443SDX9</accession>
<dbReference type="InterPro" id="IPR005100">
    <property type="entry name" value="NGN-domain"/>
</dbReference>
<protein>
    <recommendedName>
        <fullName evidence="3">Transcription elongation factor SPT5</fullName>
    </recommendedName>
    <alternativeName>
        <fullName evidence="12">DRB sensitivity-inducing factor large subunit</fullName>
    </alternativeName>
    <alternativeName>
        <fullName evidence="4">Transcription elongation factor spt5</fullName>
    </alternativeName>
</protein>
<feature type="region of interest" description="Disordered" evidence="13">
    <location>
        <begin position="586"/>
        <end position="612"/>
    </location>
</feature>
<keyword evidence="17" id="KW-1185">Reference proteome</keyword>
<keyword evidence="8" id="KW-0805">Transcription regulation</keyword>
<dbReference type="OrthoDB" id="28901at2759"/>
<dbReference type="Proteomes" id="UP000288716">
    <property type="component" value="Unassembled WGS sequence"/>
</dbReference>
<evidence type="ECO:0000256" key="3">
    <source>
        <dbReference type="ARBA" id="ARBA00020181"/>
    </source>
</evidence>
<name>A0A443SDX9_9ACAR</name>
<keyword evidence="16" id="KW-0648">Protein biosynthesis</keyword>
<proteinExistence type="inferred from homology"/>
<evidence type="ECO:0000259" key="14">
    <source>
        <dbReference type="SMART" id="SM00738"/>
    </source>
</evidence>
<evidence type="ECO:0000256" key="5">
    <source>
        <dbReference type="ARBA" id="ARBA00022491"/>
    </source>
</evidence>
<dbReference type="InterPro" id="IPR036735">
    <property type="entry name" value="NGN_dom_sf"/>
</dbReference>
<keyword evidence="5" id="KW-0678">Repressor</keyword>
<dbReference type="CDD" id="cd06081">
    <property type="entry name" value="KOW_Spt5_1"/>
    <property type="match status" value="1"/>
</dbReference>
<dbReference type="SUPFAM" id="SSF50104">
    <property type="entry name" value="Translation proteins SH3-like domain"/>
    <property type="match status" value="1"/>
</dbReference>